<dbReference type="Proteomes" id="UP000017746">
    <property type="component" value="Chromosome"/>
</dbReference>
<evidence type="ECO:0000256" key="2">
    <source>
        <dbReference type="ARBA" id="ARBA00023002"/>
    </source>
</evidence>
<dbReference type="InterPro" id="IPR036291">
    <property type="entry name" value="NAD(P)-bd_dom_sf"/>
</dbReference>
<gene>
    <name evidence="3" type="ORF">AFR_17935</name>
</gene>
<dbReference type="OrthoDB" id="9806974at2"/>
<dbReference type="PATRIC" id="fig|1246995.3.peg.3638"/>
<name>U5W1L1_9ACTN</name>
<dbReference type="SUPFAM" id="SSF51735">
    <property type="entry name" value="NAD(P)-binding Rossmann-fold domains"/>
    <property type="match status" value="1"/>
</dbReference>
<dbReference type="HOGENOM" id="CLU_010194_1_2_11"/>
<protein>
    <recommendedName>
        <fullName evidence="5">Short chain dehydrogenase</fullName>
    </recommendedName>
</protein>
<dbReference type="PANTHER" id="PTHR43477">
    <property type="entry name" value="DIHYDROANTICAPSIN 7-DEHYDROGENASE"/>
    <property type="match status" value="1"/>
</dbReference>
<dbReference type="Gene3D" id="3.40.50.720">
    <property type="entry name" value="NAD(P)-binding Rossmann-like Domain"/>
    <property type="match status" value="1"/>
</dbReference>
<dbReference type="GO" id="GO:0016491">
    <property type="term" value="F:oxidoreductase activity"/>
    <property type="evidence" value="ECO:0007669"/>
    <property type="project" value="UniProtKB-KW"/>
</dbReference>
<dbReference type="PANTHER" id="PTHR43477:SF1">
    <property type="entry name" value="DIHYDROANTICAPSIN 7-DEHYDROGENASE"/>
    <property type="match status" value="1"/>
</dbReference>
<dbReference type="InterPro" id="IPR002347">
    <property type="entry name" value="SDR_fam"/>
</dbReference>
<dbReference type="EMBL" id="CP006272">
    <property type="protein sequence ID" value="AGZ41865.1"/>
    <property type="molecule type" value="Genomic_DNA"/>
</dbReference>
<keyword evidence="4" id="KW-1185">Reference proteome</keyword>
<dbReference type="PRINTS" id="PR00081">
    <property type="entry name" value="GDHRDH"/>
</dbReference>
<reference evidence="3 4" key="1">
    <citation type="journal article" date="2014" name="J. Biotechnol.">
        <title>Complete genome sequence of the actinobacterium Actinoplanes friuliensis HAG 010964, producer of the lipopeptide antibiotic friulimycin.</title>
        <authorList>
            <person name="Ruckert C."/>
            <person name="Szczepanowski R."/>
            <person name="Albersmeier A."/>
            <person name="Goesmann A."/>
            <person name="Fischer N."/>
            <person name="Steinkamper A."/>
            <person name="Puhler A."/>
            <person name="Biener R."/>
            <person name="Schwartz D."/>
            <person name="Kalinowski J."/>
        </authorList>
    </citation>
    <scope>NUCLEOTIDE SEQUENCE [LARGE SCALE GENOMIC DNA]</scope>
    <source>
        <strain evidence="3 4">DSM 7358</strain>
    </source>
</reference>
<comment type="similarity">
    <text evidence="1">Belongs to the short-chain dehydrogenases/reductases (SDR) family.</text>
</comment>
<dbReference type="KEGG" id="afs:AFR_17935"/>
<evidence type="ECO:0000313" key="3">
    <source>
        <dbReference type="EMBL" id="AGZ41865.1"/>
    </source>
</evidence>
<evidence type="ECO:0000256" key="1">
    <source>
        <dbReference type="ARBA" id="ARBA00006484"/>
    </source>
</evidence>
<organism evidence="3 4">
    <name type="scientific">Actinoplanes friuliensis DSM 7358</name>
    <dbReference type="NCBI Taxonomy" id="1246995"/>
    <lineage>
        <taxon>Bacteria</taxon>
        <taxon>Bacillati</taxon>
        <taxon>Actinomycetota</taxon>
        <taxon>Actinomycetes</taxon>
        <taxon>Micromonosporales</taxon>
        <taxon>Micromonosporaceae</taxon>
        <taxon>Actinoplanes</taxon>
    </lineage>
</organism>
<dbReference type="Pfam" id="PF13561">
    <property type="entry name" value="adh_short_C2"/>
    <property type="match status" value="1"/>
</dbReference>
<proteinExistence type="inferred from homology"/>
<dbReference type="AlphaFoldDB" id="U5W1L1"/>
<evidence type="ECO:0008006" key="5">
    <source>
        <dbReference type="Google" id="ProtNLM"/>
    </source>
</evidence>
<evidence type="ECO:0000313" key="4">
    <source>
        <dbReference type="Proteomes" id="UP000017746"/>
    </source>
</evidence>
<dbReference type="RefSeq" id="WP_023362203.1">
    <property type="nucleotide sequence ID" value="NC_022657.1"/>
</dbReference>
<dbReference type="InterPro" id="IPR051122">
    <property type="entry name" value="SDR_DHRS6-like"/>
</dbReference>
<dbReference type="eggNOG" id="COG1028">
    <property type="taxonomic scope" value="Bacteria"/>
</dbReference>
<sequence>MTLLSSSRVVVVGGTSGIGLAVARAAAAHARVTIGSRSEESVKRALAELPDTVQGRAVDVTSPASLESFFAAAGPFDHLVYTAGDALVRGPIGDYDARQARDFFDVRLFSALTTVRLALPTLNASGSVTLTSGAAAYHGGAGRLLGSTVSAAVIAAARSLAIELAPIRVNAVAPGVVRTPLWADLPGDARERLFASAGAVDAEDVAKAYLGFLDQDHATGNVAVVEGRSAG</sequence>
<keyword evidence="2" id="KW-0560">Oxidoreductase</keyword>
<dbReference type="STRING" id="1246995.AFR_17935"/>
<accession>U5W1L1</accession>